<feature type="domain" description="CheW-like" evidence="2">
    <location>
        <begin position="192"/>
        <end position="329"/>
    </location>
</feature>
<dbReference type="Proteomes" id="UP001621714">
    <property type="component" value="Unassembled WGS sequence"/>
</dbReference>
<feature type="region of interest" description="Disordered" evidence="1">
    <location>
        <begin position="142"/>
        <end position="183"/>
    </location>
</feature>
<dbReference type="PIRSF" id="PIRSF020479">
    <property type="entry name" value="UCP020479_CheW"/>
    <property type="match status" value="1"/>
</dbReference>
<dbReference type="EMBL" id="JBANFI010000001">
    <property type="protein sequence ID" value="MFK7159781.1"/>
    <property type="molecule type" value="Genomic_DNA"/>
</dbReference>
<dbReference type="SMART" id="SM00260">
    <property type="entry name" value="CheW"/>
    <property type="match status" value="1"/>
</dbReference>
<dbReference type="PROSITE" id="PS50851">
    <property type="entry name" value="CHEW"/>
    <property type="match status" value="1"/>
</dbReference>
<dbReference type="InterPro" id="IPR036061">
    <property type="entry name" value="CheW-like_dom_sf"/>
</dbReference>
<feature type="region of interest" description="Disordered" evidence="1">
    <location>
        <begin position="36"/>
        <end position="55"/>
    </location>
</feature>
<feature type="compositionally biased region" description="Low complexity" evidence="1">
    <location>
        <begin position="148"/>
        <end position="160"/>
    </location>
</feature>
<accession>A0ABW8PU11</accession>
<dbReference type="RefSeq" id="WP_405336603.1">
    <property type="nucleotide sequence ID" value="NZ_JBANFI010000001.1"/>
</dbReference>
<organism evidence="3 4">
    <name type="scientific">Marinospirillum alkalitolerans</name>
    <dbReference type="NCBI Taxonomy" id="3123374"/>
    <lineage>
        <taxon>Bacteria</taxon>
        <taxon>Pseudomonadati</taxon>
        <taxon>Pseudomonadota</taxon>
        <taxon>Gammaproteobacteria</taxon>
        <taxon>Oceanospirillales</taxon>
        <taxon>Oceanospirillaceae</taxon>
        <taxon>Marinospirillum</taxon>
    </lineage>
</organism>
<evidence type="ECO:0000313" key="3">
    <source>
        <dbReference type="EMBL" id="MFK7159781.1"/>
    </source>
</evidence>
<feature type="compositionally biased region" description="Polar residues" evidence="1">
    <location>
        <begin position="40"/>
        <end position="55"/>
    </location>
</feature>
<dbReference type="Pfam" id="PF01584">
    <property type="entry name" value="CheW"/>
    <property type="match status" value="1"/>
</dbReference>
<dbReference type="InterPro" id="IPR014506">
    <property type="entry name" value="UCP020479_CheW"/>
</dbReference>
<sequence length="347" mass="37792">MSTHDTPQQAIEDYLEALLCDDGSLDVPASALWKDASEAASVQQRPSSFEQDQSMQAQSLVASMAEFKKKAARPLAEATADDLPQVILPELNLTPEAHPAEPASQPQPEMETPSAALEAPVEAPAAIQQSSADVVVESMDEAVPPSPDVEVPEPNAAAAAVHSEDQDISLDEQPPASPPGWKNGRPVWAQERFECLLFKVKGLTLAVPLVELGGIIKIEKQPTPIFGQPSWFLGMLRSNKSNVCMVDTAQWVLPPTLIDQHPEPYQLVIRIHDSQWGLSCNQVDRSISLQPDQVRWRTSLGKRPWLAGTVIEHMCALIDAAAFDRLLKEGHGELEPANLKSIAHLDD</sequence>
<dbReference type="SUPFAM" id="SSF50341">
    <property type="entry name" value="CheW-like"/>
    <property type="match status" value="1"/>
</dbReference>
<evidence type="ECO:0000313" key="4">
    <source>
        <dbReference type="Proteomes" id="UP001621714"/>
    </source>
</evidence>
<evidence type="ECO:0000256" key="1">
    <source>
        <dbReference type="SAM" id="MobiDB-lite"/>
    </source>
</evidence>
<dbReference type="InterPro" id="IPR002545">
    <property type="entry name" value="CheW-lke_dom"/>
</dbReference>
<proteinExistence type="predicted"/>
<feature type="region of interest" description="Disordered" evidence="1">
    <location>
        <begin position="96"/>
        <end position="115"/>
    </location>
</feature>
<evidence type="ECO:0000259" key="2">
    <source>
        <dbReference type="PROSITE" id="PS50851"/>
    </source>
</evidence>
<gene>
    <name evidence="3" type="ORF">V6U78_01840</name>
</gene>
<keyword evidence="4" id="KW-1185">Reference proteome</keyword>
<reference evidence="3 4" key="1">
    <citation type="submission" date="2024-02" db="EMBL/GenBank/DDBJ databases">
        <title>Marinospirillum sp. MEB 164 isolated from Lonar lake sediment.</title>
        <authorList>
            <person name="Joshi A."/>
            <person name="Thite S."/>
        </authorList>
    </citation>
    <scope>NUCLEOTIDE SEQUENCE [LARGE SCALE GENOMIC DNA]</scope>
    <source>
        <strain evidence="3 4">MEB164</strain>
    </source>
</reference>
<name>A0ABW8PU11_9GAMM</name>
<protein>
    <submittedName>
        <fullName evidence="3">Chemotaxis protein CheW</fullName>
    </submittedName>
</protein>
<comment type="caution">
    <text evidence="3">The sequence shown here is derived from an EMBL/GenBank/DDBJ whole genome shotgun (WGS) entry which is preliminary data.</text>
</comment>